<dbReference type="Gene3D" id="3.30.50.10">
    <property type="entry name" value="Erythroid Transcription Factor GATA-1, subunit A"/>
    <property type="match status" value="1"/>
</dbReference>
<accession>A0AAF5DIY3</accession>
<feature type="domain" description="GATA-type" evidence="12">
    <location>
        <begin position="356"/>
        <end position="410"/>
    </location>
</feature>
<dbReference type="InterPro" id="IPR039355">
    <property type="entry name" value="Transcription_factor_GATA"/>
</dbReference>
<evidence type="ECO:0000256" key="6">
    <source>
        <dbReference type="ARBA" id="ARBA00023125"/>
    </source>
</evidence>
<evidence type="ECO:0000256" key="7">
    <source>
        <dbReference type="ARBA" id="ARBA00023163"/>
    </source>
</evidence>
<dbReference type="GO" id="GO:0045165">
    <property type="term" value="P:cell fate commitment"/>
    <property type="evidence" value="ECO:0007669"/>
    <property type="project" value="TreeGrafter"/>
</dbReference>
<reference evidence="14" key="1">
    <citation type="submission" date="2024-02" db="UniProtKB">
        <authorList>
            <consortium name="WormBaseParasite"/>
        </authorList>
    </citation>
    <scope>IDENTIFICATION</scope>
</reference>
<feature type="region of interest" description="Disordered" evidence="10">
    <location>
        <begin position="399"/>
        <end position="431"/>
    </location>
</feature>
<dbReference type="PRINTS" id="PR00619">
    <property type="entry name" value="GATAZNFINGER"/>
</dbReference>
<evidence type="ECO:0000256" key="4">
    <source>
        <dbReference type="ARBA" id="ARBA00022833"/>
    </source>
</evidence>
<comment type="subcellular location">
    <subcellularLocation>
        <location evidence="1">Nucleus</location>
    </subcellularLocation>
</comment>
<name>A0AAF5DIY3_STRER</name>
<dbReference type="CDD" id="cd00202">
    <property type="entry name" value="ZnF_GATA"/>
    <property type="match status" value="1"/>
</dbReference>
<keyword evidence="11" id="KW-1133">Transmembrane helix</keyword>
<dbReference type="Proteomes" id="UP000035681">
    <property type="component" value="Unplaced"/>
</dbReference>
<dbReference type="PANTHER" id="PTHR10071">
    <property type="entry name" value="TRANSCRIPTION FACTOR GATA FAMILY MEMBER"/>
    <property type="match status" value="1"/>
</dbReference>
<feature type="compositionally biased region" description="Polar residues" evidence="10">
    <location>
        <begin position="579"/>
        <end position="593"/>
    </location>
</feature>
<evidence type="ECO:0000313" key="14">
    <source>
        <dbReference type="WBParaSite" id="TCONS_00012016.p1"/>
    </source>
</evidence>
<evidence type="ECO:0000256" key="3">
    <source>
        <dbReference type="ARBA" id="ARBA00022771"/>
    </source>
</evidence>
<dbReference type="GO" id="GO:0000978">
    <property type="term" value="F:RNA polymerase II cis-regulatory region sequence-specific DNA binding"/>
    <property type="evidence" value="ECO:0007669"/>
    <property type="project" value="TreeGrafter"/>
</dbReference>
<feature type="transmembrane region" description="Helical" evidence="11">
    <location>
        <begin position="21"/>
        <end position="39"/>
    </location>
</feature>
<keyword evidence="2" id="KW-0479">Metal-binding</keyword>
<dbReference type="InterPro" id="IPR013088">
    <property type="entry name" value="Znf_NHR/GATA"/>
</dbReference>
<dbReference type="Pfam" id="PF00320">
    <property type="entry name" value="GATA"/>
    <property type="match status" value="1"/>
</dbReference>
<keyword evidence="6" id="KW-0238">DNA-binding</keyword>
<keyword evidence="7" id="KW-0804">Transcription</keyword>
<keyword evidence="11" id="KW-0472">Membrane</keyword>
<evidence type="ECO:0000256" key="1">
    <source>
        <dbReference type="ARBA" id="ARBA00004123"/>
    </source>
</evidence>
<evidence type="ECO:0000256" key="8">
    <source>
        <dbReference type="ARBA" id="ARBA00023242"/>
    </source>
</evidence>
<dbReference type="SUPFAM" id="SSF57716">
    <property type="entry name" value="Glucocorticoid receptor-like (DNA-binding domain)"/>
    <property type="match status" value="1"/>
</dbReference>
<keyword evidence="4" id="KW-0862">Zinc</keyword>
<dbReference type="SMART" id="SM00401">
    <property type="entry name" value="ZnF_GATA"/>
    <property type="match status" value="1"/>
</dbReference>
<dbReference type="PANTHER" id="PTHR10071:SF281">
    <property type="entry name" value="BOX A-BINDING FACTOR-RELATED"/>
    <property type="match status" value="1"/>
</dbReference>
<feature type="region of interest" description="Disordered" evidence="10">
    <location>
        <begin position="579"/>
        <end position="628"/>
    </location>
</feature>
<feature type="region of interest" description="Disordered" evidence="10">
    <location>
        <begin position="330"/>
        <end position="360"/>
    </location>
</feature>
<evidence type="ECO:0000256" key="5">
    <source>
        <dbReference type="ARBA" id="ARBA00023015"/>
    </source>
</evidence>
<dbReference type="WBParaSite" id="TCONS_00012016.p1">
    <property type="protein sequence ID" value="TCONS_00012016.p1"/>
    <property type="gene ID" value="XLOC_007240"/>
</dbReference>
<evidence type="ECO:0000313" key="13">
    <source>
        <dbReference type="Proteomes" id="UP000035681"/>
    </source>
</evidence>
<dbReference type="FunFam" id="3.30.50.10:FF:000032">
    <property type="entry name" value="Transcription factor GATA-3"/>
    <property type="match status" value="1"/>
</dbReference>
<evidence type="ECO:0000256" key="11">
    <source>
        <dbReference type="SAM" id="Phobius"/>
    </source>
</evidence>
<keyword evidence="11" id="KW-0812">Transmembrane</keyword>
<dbReference type="GO" id="GO:0008270">
    <property type="term" value="F:zinc ion binding"/>
    <property type="evidence" value="ECO:0007669"/>
    <property type="project" value="UniProtKB-KW"/>
</dbReference>
<feature type="compositionally biased region" description="Polar residues" evidence="10">
    <location>
        <begin position="330"/>
        <end position="355"/>
    </location>
</feature>
<keyword evidence="3 9" id="KW-0863">Zinc-finger</keyword>
<dbReference type="AlphaFoldDB" id="A0AAF5DIY3"/>
<dbReference type="GO" id="GO:0005634">
    <property type="term" value="C:nucleus"/>
    <property type="evidence" value="ECO:0007669"/>
    <property type="project" value="UniProtKB-SubCell"/>
</dbReference>
<dbReference type="InterPro" id="IPR000679">
    <property type="entry name" value="Znf_GATA"/>
</dbReference>
<dbReference type="GO" id="GO:0000122">
    <property type="term" value="P:negative regulation of transcription by RNA polymerase II"/>
    <property type="evidence" value="ECO:0007669"/>
    <property type="project" value="TreeGrafter"/>
</dbReference>
<dbReference type="GO" id="GO:0000981">
    <property type="term" value="F:DNA-binding transcription factor activity, RNA polymerase II-specific"/>
    <property type="evidence" value="ECO:0007669"/>
    <property type="project" value="TreeGrafter"/>
</dbReference>
<evidence type="ECO:0000259" key="12">
    <source>
        <dbReference type="PROSITE" id="PS50114"/>
    </source>
</evidence>
<dbReference type="GO" id="GO:0009888">
    <property type="term" value="P:tissue development"/>
    <property type="evidence" value="ECO:0007669"/>
    <property type="project" value="UniProtKB-ARBA"/>
</dbReference>
<dbReference type="GO" id="GO:0045944">
    <property type="term" value="P:positive regulation of transcription by RNA polymerase II"/>
    <property type="evidence" value="ECO:0007669"/>
    <property type="project" value="TreeGrafter"/>
</dbReference>
<dbReference type="PROSITE" id="PS50114">
    <property type="entry name" value="GATA_ZN_FINGER_2"/>
    <property type="match status" value="1"/>
</dbReference>
<proteinExistence type="predicted"/>
<keyword evidence="5" id="KW-0805">Transcription regulation</keyword>
<dbReference type="InterPro" id="IPR055352">
    <property type="entry name" value="CCD_aECM"/>
</dbReference>
<keyword evidence="13" id="KW-1185">Reference proteome</keyword>
<evidence type="ECO:0000256" key="9">
    <source>
        <dbReference type="PROSITE-ProRule" id="PRU00094"/>
    </source>
</evidence>
<evidence type="ECO:0000256" key="10">
    <source>
        <dbReference type="SAM" id="MobiDB-lite"/>
    </source>
</evidence>
<protein>
    <submittedName>
        <fullName evidence="14">Ground-like domain-containing protein</fullName>
    </submittedName>
</protein>
<dbReference type="PROSITE" id="PS00344">
    <property type="entry name" value="GATA_ZN_FINGER_1"/>
    <property type="match status" value="1"/>
</dbReference>
<evidence type="ECO:0000256" key="2">
    <source>
        <dbReference type="ARBA" id="ARBA00022723"/>
    </source>
</evidence>
<dbReference type="Pfam" id="PF23626">
    <property type="entry name" value="CCD_aECM"/>
    <property type="match status" value="1"/>
</dbReference>
<keyword evidence="8" id="KW-0539">Nucleus</keyword>
<sequence length="820" mass="92754">IYVFIMYDQLPLITHSNKGRWIIYYHPAFIIIKATFLYLDIPTSRTELSIKNLSSRSINISSQNLLPRNILPSIESIHTSGISLTNMQSTVDSTPQSMITQSITNIGNAASSGRSDMLIQANTLNSTIPNDINSHTANQVYAEANSIPHYNFNLNQFPTDQCIAPLIQLNATGHSTIPNGLNSYNSFGTFNNSTGYQTEFRTQSGQPILQNSIPNSFNNVQIPTYSYNDPNLTVTSYQYPNSHSIYGIEQPQPRYMLNQLENTYYQDGQAGFINQHTFIAPQITNKECFKCGTNIDYTTSQDGKLCLGCSSNDTNSNKILTMDNIQQQGSQIPISDSSEGSTKKTFQKKTITSNQKRQDMKCNNCGGSNTTLWRRNAEGHPVCNACGLYFKLHGIQRPLSMKKEGDTQKRKRKPKTNNPDNVKRGRPDVGQIQGIHQNGTHQSGHIIYTNQPSFNPPTQNSVSYQIPTNGLDNSYENTNFNMDHFTQISIQNQMEGPYMGIQNQNLQQNDVTITKQEYISGFGINTNNVIQSPMVQHKDEINNENKGEQIIVKDEHLITTNDASENECIASEFLRPRVSSTVPDNGEQINVENISEPYHNTDNEENTLPSVESPDNKEENTQKNLDNDDTNLSISIEENIIFISNRNIIDLCLKNIIRRRQCLPDDHEELLPGIGTLKILPLKKSKTSILNKLQKVGPSFIIKVPENMYYRPNSLRITSQTIYSTKLTTFKPKITTTKNIDIPPSAKISNNINEKSLTLKEIAIITCKKIDTYRNIYNVKDIQIFARDNCFIIQIYYPDISCHDIKEIVDYCVEKNFFKE</sequence>
<organism evidence="13 14">
    <name type="scientific">Strongyloides stercoralis</name>
    <name type="common">Threadworm</name>
    <dbReference type="NCBI Taxonomy" id="6248"/>
    <lineage>
        <taxon>Eukaryota</taxon>
        <taxon>Metazoa</taxon>
        <taxon>Ecdysozoa</taxon>
        <taxon>Nematoda</taxon>
        <taxon>Chromadorea</taxon>
        <taxon>Rhabditida</taxon>
        <taxon>Tylenchina</taxon>
        <taxon>Panagrolaimomorpha</taxon>
        <taxon>Strongyloidoidea</taxon>
        <taxon>Strongyloididae</taxon>
        <taxon>Strongyloides</taxon>
    </lineage>
</organism>